<name>A0A645IDB1_9ZZZZ</name>
<comment type="caution">
    <text evidence="1">The sequence shown here is derived from an EMBL/GenBank/DDBJ whole genome shotgun (WGS) entry which is preliminary data.</text>
</comment>
<sequence length="61" mass="6464">MVQADAPCGDILNAGPAKREKNGLCDLGLVANANAAVSQCQPGIFFRCHRICDRRHNAKAG</sequence>
<gene>
    <name evidence="1" type="ORF">SDC9_196915</name>
</gene>
<evidence type="ECO:0000313" key="1">
    <source>
        <dbReference type="EMBL" id="MPN49298.1"/>
    </source>
</evidence>
<dbReference type="AlphaFoldDB" id="A0A645IDB1"/>
<protein>
    <submittedName>
        <fullName evidence="1">Uncharacterized protein</fullName>
    </submittedName>
</protein>
<reference evidence="1" key="1">
    <citation type="submission" date="2019-08" db="EMBL/GenBank/DDBJ databases">
        <authorList>
            <person name="Kucharzyk K."/>
            <person name="Murdoch R.W."/>
            <person name="Higgins S."/>
            <person name="Loffler F."/>
        </authorList>
    </citation>
    <scope>NUCLEOTIDE SEQUENCE</scope>
</reference>
<organism evidence="1">
    <name type="scientific">bioreactor metagenome</name>
    <dbReference type="NCBI Taxonomy" id="1076179"/>
    <lineage>
        <taxon>unclassified sequences</taxon>
        <taxon>metagenomes</taxon>
        <taxon>ecological metagenomes</taxon>
    </lineage>
</organism>
<dbReference type="EMBL" id="VSSQ01112407">
    <property type="protein sequence ID" value="MPN49298.1"/>
    <property type="molecule type" value="Genomic_DNA"/>
</dbReference>
<proteinExistence type="predicted"/>
<accession>A0A645IDB1</accession>